<accession>A0A653DXK8</accession>
<sequence length="189" mass="20770">MPTIPAQAKPIQFSGFTGPCDASSYFGEQPLPVPKRGRGRPAKAITNSFYGHIGPATGYGRYPYFAQDILEGIARLDWHDRPIGSGGSSKPLSVRRLSEILSDVEEVSAQSVMDRFGFGLRQAQRYVKAIEVAMPYLLKARPKHLADIMQYGYVIPSGFSEWTDELDTPSAEVLNKLHHDMRTLGAAAA</sequence>
<evidence type="ECO:0000313" key="1">
    <source>
        <dbReference type="EMBL" id="VEV95207.1"/>
    </source>
</evidence>
<reference evidence="1" key="1">
    <citation type="submission" date="2019-02" db="EMBL/GenBank/DDBJ databases">
        <authorList>
            <consortium name="Genoscope - CEA"/>
            <person name="William W."/>
        </authorList>
    </citation>
    <scope>NUCLEOTIDE SEQUENCE [LARGE SCALE GENOMIC DNA]</scope>
    <source>
        <strain evidence="1">YSy11</strain>
    </source>
</reference>
<gene>
    <name evidence="1" type="ORF">PMYSY11_0160</name>
</gene>
<dbReference type="AlphaFoldDB" id="A0A653DXK8"/>
<name>A0A653DXK8_9PSED</name>
<dbReference type="Pfam" id="PF02178">
    <property type="entry name" value="AT_hook"/>
    <property type="match status" value="1"/>
</dbReference>
<proteinExistence type="predicted"/>
<organism evidence="1">
    <name type="scientific">Pseudomonas marincola</name>
    <dbReference type="NCBI Taxonomy" id="437900"/>
    <lineage>
        <taxon>Bacteria</taxon>
        <taxon>Pseudomonadati</taxon>
        <taxon>Pseudomonadota</taxon>
        <taxon>Gammaproteobacteria</taxon>
        <taxon>Pseudomonadales</taxon>
        <taxon>Pseudomonadaceae</taxon>
        <taxon>Pseudomonas</taxon>
    </lineage>
</organism>
<dbReference type="EMBL" id="LR215729">
    <property type="protein sequence ID" value="VEV95207.1"/>
    <property type="molecule type" value="Genomic_DNA"/>
</dbReference>
<dbReference type="RefSeq" id="WP_150547296.1">
    <property type="nucleotide sequence ID" value="NZ_LR215729.2"/>
</dbReference>
<dbReference type="GO" id="GO:0003677">
    <property type="term" value="F:DNA binding"/>
    <property type="evidence" value="ECO:0007669"/>
    <property type="project" value="InterPro"/>
</dbReference>
<dbReference type="InterPro" id="IPR017956">
    <property type="entry name" value="AT_hook_DNA-bd_motif"/>
</dbReference>
<protein>
    <submittedName>
        <fullName evidence="1">Uncharacterized protein</fullName>
    </submittedName>
</protein>